<protein>
    <submittedName>
        <fullName evidence="3">CshA-type fibril repeat protein</fullName>
    </submittedName>
</protein>
<evidence type="ECO:0000256" key="2">
    <source>
        <dbReference type="SAM" id="Phobius"/>
    </source>
</evidence>
<feature type="transmembrane region" description="Helical" evidence="2">
    <location>
        <begin position="753"/>
        <end position="773"/>
    </location>
</feature>
<reference evidence="3 4" key="1">
    <citation type="submission" date="2020-07" db="EMBL/GenBank/DDBJ databases">
        <title>Sequencing the genomes of 1000 actinobacteria strains.</title>
        <authorList>
            <person name="Klenk H.-P."/>
        </authorList>
    </citation>
    <scope>NUCLEOTIDE SEQUENCE [LARGE SCALE GENOMIC DNA]</scope>
    <source>
        <strain evidence="3 4">DSM 19082</strain>
    </source>
</reference>
<organism evidence="3 4">
    <name type="scientific">Nocardioides kongjuensis</name>
    <dbReference type="NCBI Taxonomy" id="349522"/>
    <lineage>
        <taxon>Bacteria</taxon>
        <taxon>Bacillati</taxon>
        <taxon>Actinomycetota</taxon>
        <taxon>Actinomycetes</taxon>
        <taxon>Propionibacteriales</taxon>
        <taxon>Nocardioidaceae</taxon>
        <taxon>Nocardioides</taxon>
    </lineage>
</organism>
<keyword evidence="4" id="KW-1185">Reference proteome</keyword>
<proteinExistence type="predicted"/>
<dbReference type="NCBIfam" id="NF012211">
    <property type="entry name" value="tand_rpt_95"/>
    <property type="match status" value="3"/>
</dbReference>
<comment type="caution">
    <text evidence="3">The sequence shown here is derived from an EMBL/GenBank/DDBJ whole genome shotgun (WGS) entry which is preliminary data.</text>
</comment>
<sequence>MAPQALEGSNNQTAGPSMSGQVFWAYVEDGGSLDLTVAFRNRVDGGSATTATIRAVSPSGLTFDHTVSIAPNDPMPALHIVGLTDAQAGVWQVAFDDGVPSGDHDAGIATWGITPRTAGGVAHKGRVFTEEYTQTVQATRPVDPSDTWDRTWSETLYFLNRHGVTYQGVLRRYNPIQGAIAASPRGVLAADGSSRHASASFHDATASVDSTRYRIFFEPPDVAMPDEATFAARGTQWLGPNYRDPLISDIVHTPTATTGDGAWAGTVAWNLNGASGPVRVRIDTDGDGSFDTTLDPPEGASQVVWDGRSSTGAPLPASADVTVRVVMTEAAEIHFTLSDVERLAGGLEVTALSGPEAGSKRLSWNDNPLGTDCETNVAGVSVPCADVPSPRAATNADSSGGVHAWKQGGSGPGSGGWGDARNIDSWTTTSVNVAATAGLPGTRFRAVDDAVTTTSLKPVTVDVLANDTGVRASTGATVTLPSIALPPDEPGVEPTTVAGCASGDGVWKVNPDQTVTFTPTESFHGSAVCRYAVSNADGQSRQAVIEVTVDNVLRLADDQTSTTSNKPVAVDVLGNDRAVDEGARLARLEYDARQGTWEIQSDRTILFVPNPRFHGVATAVYTVVESDGTTATATITAHVSNVAIPVADHARTEPGEPVTIQVLRNDRTVGRGATVTVTGANPKQGQWQVNPDRTVTFTPAPGFHGTANATYTVTEADGATGTTTITVKVPDRSASVTAPGDRRGALPALGGPAPLAALVGLLAMAIGALLIAGSRRRRPAGGRHAFTTSPITSTRDGRRRR</sequence>
<keyword evidence="2" id="KW-0812">Transmembrane</keyword>
<keyword evidence="2" id="KW-0472">Membrane</keyword>
<feature type="region of interest" description="Disordered" evidence="1">
    <location>
        <begin position="391"/>
        <end position="414"/>
    </location>
</feature>
<keyword evidence="2" id="KW-1133">Transmembrane helix</keyword>
<evidence type="ECO:0000313" key="3">
    <source>
        <dbReference type="EMBL" id="NYD32691.1"/>
    </source>
</evidence>
<name>A0A852RGK4_9ACTN</name>
<dbReference type="Pfam" id="PF17963">
    <property type="entry name" value="Big_9"/>
    <property type="match status" value="3"/>
</dbReference>
<accession>A0A852RGK4</accession>
<gene>
    <name evidence="3" type="ORF">BJ958_004237</name>
</gene>
<evidence type="ECO:0000256" key="1">
    <source>
        <dbReference type="SAM" id="MobiDB-lite"/>
    </source>
</evidence>
<dbReference type="Gene3D" id="2.60.40.2810">
    <property type="match status" value="2"/>
</dbReference>
<dbReference type="Proteomes" id="UP000582231">
    <property type="component" value="Unassembled WGS sequence"/>
</dbReference>
<dbReference type="EMBL" id="JACCBF010000001">
    <property type="protein sequence ID" value="NYD32691.1"/>
    <property type="molecule type" value="Genomic_DNA"/>
</dbReference>
<evidence type="ECO:0000313" key="4">
    <source>
        <dbReference type="Proteomes" id="UP000582231"/>
    </source>
</evidence>
<dbReference type="AlphaFoldDB" id="A0A852RGK4"/>
<feature type="region of interest" description="Disordered" evidence="1">
    <location>
        <begin position="777"/>
        <end position="801"/>
    </location>
</feature>
<dbReference type="RefSeq" id="WP_179728836.1">
    <property type="nucleotide sequence ID" value="NZ_BAABEF010000001.1"/>
</dbReference>